<dbReference type="InterPro" id="IPR056021">
    <property type="entry name" value="DUF7600"/>
</dbReference>
<dbReference type="PROSITE" id="PS50181">
    <property type="entry name" value="FBOX"/>
    <property type="match status" value="1"/>
</dbReference>
<proteinExistence type="predicted"/>
<sequence length="725" mass="81615">MDQELDDPLVSNKFCPLCGVVLLCEGFEDIPETRRLWYAEVRAAAKEDHSNYIMTGVGFLDSRDTLCAPLDEELDYLNATELEEVELLRAESHLHGFGLHDSCWMLLQDRLWHTIDSDEISQSLYDQFYCTPSPLQSSLHFGHDYGGAKRWQRAYGTPMPEDMPLLLQADPYAIPLLEKLEENAPDVAVGWEKQTVHHTSSTDIDTGYCNSFGRLSLELLYEVISYLSVPELLNLKCTSRELAQRVVFSGLPQSFWKRQFTPGYGMDFLFPDLEQKRDWLRLYRGTMSFLKAKDQSPESLSLLNRRRIRALLEPMASVVEADSRRSKDPRGRRANCLEFRPGYWLVSEGLTQWRAENIYTAYISVEPEFLPHGCHVPRYRLSTFPYRMLHGGQIKISTVQLGARAFISGINHHPHDSQARAELAVGHGELTGQTTINVPAGATADRIEVAFCPEGLRGIRFHFGGNIISDWVGDTKDKDMSYGALRIPHSSSGICHILAGTDAYKLTAIGTIHDEARDDTSSNPFYHDYPLDLTLPDSYLWQSQRPSYDNLRIYQFQPDNEGTPYRPLMNIDFGGPDGKWLDSLIGMEVHVSSEISPIIGMTFNYTDKSFPFGTDASGETLTFQIDGPGGERITDVVGRITGSSDSSCIYGLTVRTNLGREMEFEPRNRCDGSSSPGIFWPTRGGLDERPRESIITGFIATQHWGGNHFVELGIQVQLVAGSDQC</sequence>
<dbReference type="InterPro" id="IPR001810">
    <property type="entry name" value="F-box_dom"/>
</dbReference>
<dbReference type="SUPFAM" id="SSF51101">
    <property type="entry name" value="Mannose-binding lectins"/>
    <property type="match status" value="1"/>
</dbReference>
<dbReference type="AlphaFoldDB" id="A0A5N7C7L9"/>
<gene>
    <name evidence="2" type="ORF">BDV23DRAFT_193984</name>
</gene>
<dbReference type="Pfam" id="PF24539">
    <property type="entry name" value="DUF7600"/>
    <property type="match status" value="1"/>
</dbReference>
<evidence type="ECO:0000259" key="1">
    <source>
        <dbReference type="PROSITE" id="PS50181"/>
    </source>
</evidence>
<feature type="domain" description="F-box" evidence="1">
    <location>
        <begin position="209"/>
        <end position="259"/>
    </location>
</feature>
<dbReference type="EMBL" id="ML735258">
    <property type="protein sequence ID" value="KAE8390130.1"/>
    <property type="molecule type" value="Genomic_DNA"/>
</dbReference>
<accession>A0A5N7C7L9</accession>
<name>A0A5N7C7L9_PETAA</name>
<evidence type="ECO:0000313" key="2">
    <source>
        <dbReference type="EMBL" id="KAE8390130.1"/>
    </source>
</evidence>
<organism evidence="2">
    <name type="scientific">Petromyces alliaceus</name>
    <name type="common">Aspergillus alliaceus</name>
    <dbReference type="NCBI Taxonomy" id="209559"/>
    <lineage>
        <taxon>Eukaryota</taxon>
        <taxon>Fungi</taxon>
        <taxon>Dikarya</taxon>
        <taxon>Ascomycota</taxon>
        <taxon>Pezizomycotina</taxon>
        <taxon>Eurotiomycetes</taxon>
        <taxon>Eurotiomycetidae</taxon>
        <taxon>Eurotiales</taxon>
        <taxon>Aspergillaceae</taxon>
        <taxon>Aspergillus</taxon>
        <taxon>Aspergillus subgen. Circumdati</taxon>
    </lineage>
</organism>
<dbReference type="InterPro" id="IPR036047">
    <property type="entry name" value="F-box-like_dom_sf"/>
</dbReference>
<dbReference type="Proteomes" id="UP000326877">
    <property type="component" value="Unassembled WGS sequence"/>
</dbReference>
<dbReference type="OrthoDB" id="5273847at2759"/>
<protein>
    <recommendedName>
        <fullName evidence="1">F-box domain-containing protein</fullName>
    </recommendedName>
</protein>
<dbReference type="InterPro" id="IPR036404">
    <property type="entry name" value="Jacalin-like_lectin_dom_sf"/>
</dbReference>
<reference evidence="2" key="1">
    <citation type="submission" date="2019-04" db="EMBL/GenBank/DDBJ databases">
        <title>Friends and foes A comparative genomics studyof 23 Aspergillus species from section Flavi.</title>
        <authorList>
            <consortium name="DOE Joint Genome Institute"/>
            <person name="Kjaerbolling I."/>
            <person name="Vesth T."/>
            <person name="Frisvad J.C."/>
            <person name="Nybo J.L."/>
            <person name="Theobald S."/>
            <person name="Kildgaard S."/>
            <person name="Isbrandt T."/>
            <person name="Kuo A."/>
            <person name="Sato A."/>
            <person name="Lyhne E.K."/>
            <person name="Kogle M.E."/>
            <person name="Wiebenga A."/>
            <person name="Kun R.S."/>
            <person name="Lubbers R.J."/>
            <person name="Makela M.R."/>
            <person name="Barry K."/>
            <person name="Chovatia M."/>
            <person name="Clum A."/>
            <person name="Daum C."/>
            <person name="Haridas S."/>
            <person name="He G."/>
            <person name="LaButti K."/>
            <person name="Lipzen A."/>
            <person name="Mondo S."/>
            <person name="Riley R."/>
            <person name="Salamov A."/>
            <person name="Simmons B.A."/>
            <person name="Magnuson J.K."/>
            <person name="Henrissat B."/>
            <person name="Mortensen U.H."/>
            <person name="Larsen T.O."/>
            <person name="Devries R.P."/>
            <person name="Grigoriev I.V."/>
            <person name="Machida M."/>
            <person name="Baker S.E."/>
            <person name="Andersen M.R."/>
        </authorList>
    </citation>
    <scope>NUCLEOTIDE SEQUENCE [LARGE SCALE GENOMIC DNA]</scope>
    <source>
        <strain evidence="2">IBT 14317</strain>
    </source>
</reference>
<dbReference type="SUPFAM" id="SSF81383">
    <property type="entry name" value="F-box domain"/>
    <property type="match status" value="1"/>
</dbReference>